<comment type="caution">
    <text evidence="2">The sequence shown here is derived from an EMBL/GenBank/DDBJ whole genome shotgun (WGS) entry which is preliminary data.</text>
</comment>
<evidence type="ECO:0000313" key="2">
    <source>
        <dbReference type="EMBL" id="KAK9098396.1"/>
    </source>
</evidence>
<feature type="compositionally biased region" description="Basic and acidic residues" evidence="1">
    <location>
        <begin position="98"/>
        <end position="107"/>
    </location>
</feature>
<sequence>MVTSPPFLFYFAGRISLVAPHHARCGDREVIVGDDSEAAATVTSTGRFGFLHHYDLKSVCLLKWPRNIVWKKIHHKERNREKGSLKGKGKKTSKERKKTAVDDDTSTKKGTSGFEYILTDEESASAKKKLFRRLRSLSATSVEITLVVVTLVKIHPSVDIASIEIRPLVKIHPLVAGSRGFFKSTVVAKRLGFPDKDEWTRVRERMVEELTANRD</sequence>
<dbReference type="EMBL" id="JBBNAF010000011">
    <property type="protein sequence ID" value="KAK9098396.1"/>
    <property type="molecule type" value="Genomic_DNA"/>
</dbReference>
<reference evidence="2 3" key="1">
    <citation type="submission" date="2024-01" db="EMBL/GenBank/DDBJ databases">
        <title>Genome assemblies of Stephania.</title>
        <authorList>
            <person name="Yang L."/>
        </authorList>
    </citation>
    <scope>NUCLEOTIDE SEQUENCE [LARGE SCALE GENOMIC DNA]</scope>
    <source>
        <strain evidence="2">YNDBR</strain>
        <tissue evidence="2">Leaf</tissue>
    </source>
</reference>
<dbReference type="AlphaFoldDB" id="A0AAP0ES77"/>
<evidence type="ECO:0000256" key="1">
    <source>
        <dbReference type="SAM" id="MobiDB-lite"/>
    </source>
</evidence>
<protein>
    <submittedName>
        <fullName evidence="2">Uncharacterized protein</fullName>
    </submittedName>
</protein>
<dbReference type="Proteomes" id="UP001420932">
    <property type="component" value="Unassembled WGS sequence"/>
</dbReference>
<keyword evidence="3" id="KW-1185">Reference proteome</keyword>
<feature type="compositionally biased region" description="Basic residues" evidence="1">
    <location>
        <begin position="85"/>
        <end position="97"/>
    </location>
</feature>
<evidence type="ECO:0000313" key="3">
    <source>
        <dbReference type="Proteomes" id="UP001420932"/>
    </source>
</evidence>
<organism evidence="2 3">
    <name type="scientific">Stephania yunnanensis</name>
    <dbReference type="NCBI Taxonomy" id="152371"/>
    <lineage>
        <taxon>Eukaryota</taxon>
        <taxon>Viridiplantae</taxon>
        <taxon>Streptophyta</taxon>
        <taxon>Embryophyta</taxon>
        <taxon>Tracheophyta</taxon>
        <taxon>Spermatophyta</taxon>
        <taxon>Magnoliopsida</taxon>
        <taxon>Ranunculales</taxon>
        <taxon>Menispermaceae</taxon>
        <taxon>Menispermoideae</taxon>
        <taxon>Cissampelideae</taxon>
        <taxon>Stephania</taxon>
    </lineage>
</organism>
<feature type="region of interest" description="Disordered" evidence="1">
    <location>
        <begin position="79"/>
        <end position="108"/>
    </location>
</feature>
<proteinExistence type="predicted"/>
<gene>
    <name evidence="2" type="ORF">Syun_025441</name>
</gene>
<accession>A0AAP0ES77</accession>
<name>A0AAP0ES77_9MAGN</name>